<evidence type="ECO:0000256" key="1">
    <source>
        <dbReference type="SAM" id="MobiDB-lite"/>
    </source>
</evidence>
<dbReference type="Proteomes" id="UP001066276">
    <property type="component" value="Chromosome 7"/>
</dbReference>
<feature type="region of interest" description="Disordered" evidence="1">
    <location>
        <begin position="175"/>
        <end position="236"/>
    </location>
</feature>
<reference evidence="2" key="1">
    <citation type="journal article" date="2022" name="bioRxiv">
        <title>Sequencing and chromosome-scale assembly of the giantPleurodeles waltlgenome.</title>
        <authorList>
            <person name="Brown T."/>
            <person name="Elewa A."/>
            <person name="Iarovenko S."/>
            <person name="Subramanian E."/>
            <person name="Araus A.J."/>
            <person name="Petzold A."/>
            <person name="Susuki M."/>
            <person name="Suzuki K.-i.T."/>
            <person name="Hayashi T."/>
            <person name="Toyoda A."/>
            <person name="Oliveira C."/>
            <person name="Osipova E."/>
            <person name="Leigh N.D."/>
            <person name="Simon A."/>
            <person name="Yun M.H."/>
        </authorList>
    </citation>
    <scope>NUCLEOTIDE SEQUENCE</scope>
    <source>
        <strain evidence="2">20211129_DDA</strain>
        <tissue evidence="2">Liver</tissue>
    </source>
</reference>
<feature type="region of interest" description="Disordered" evidence="1">
    <location>
        <begin position="111"/>
        <end position="151"/>
    </location>
</feature>
<keyword evidence="3" id="KW-1185">Reference proteome</keyword>
<evidence type="ECO:0000313" key="3">
    <source>
        <dbReference type="Proteomes" id="UP001066276"/>
    </source>
</evidence>
<feature type="compositionally biased region" description="Gly residues" evidence="1">
    <location>
        <begin position="137"/>
        <end position="146"/>
    </location>
</feature>
<dbReference type="EMBL" id="JANPWB010000011">
    <property type="protein sequence ID" value="KAJ1128715.1"/>
    <property type="molecule type" value="Genomic_DNA"/>
</dbReference>
<organism evidence="2 3">
    <name type="scientific">Pleurodeles waltl</name>
    <name type="common">Iberian ribbed newt</name>
    <dbReference type="NCBI Taxonomy" id="8319"/>
    <lineage>
        <taxon>Eukaryota</taxon>
        <taxon>Metazoa</taxon>
        <taxon>Chordata</taxon>
        <taxon>Craniata</taxon>
        <taxon>Vertebrata</taxon>
        <taxon>Euteleostomi</taxon>
        <taxon>Amphibia</taxon>
        <taxon>Batrachia</taxon>
        <taxon>Caudata</taxon>
        <taxon>Salamandroidea</taxon>
        <taxon>Salamandridae</taxon>
        <taxon>Pleurodelinae</taxon>
        <taxon>Pleurodeles</taxon>
    </lineage>
</organism>
<proteinExistence type="predicted"/>
<evidence type="ECO:0000313" key="2">
    <source>
        <dbReference type="EMBL" id="KAJ1128715.1"/>
    </source>
</evidence>
<accession>A0AAV7PKT6</accession>
<name>A0AAV7PKT6_PLEWA</name>
<sequence length="236" mass="25486">MPARRWVRSGPPSYCESEELEPLRNEPLSFKCMRSNRLSFPIQRGVLIMEKQLLGFLSRRMYALRLLPISGSCPTRSAPLPLQGRYVRSSPPGVSHRLRVSVLATVTAPLATPPGGPGSGAGDLRIPIPSAAAVGTGPDGGPGSGAGDRQHPLPLRAARTRLSRLCRIQVGRSVHGVSPRGAPCRMHTARRSDPSPPRSEGEYGQGPGRPAHSNNLRLPPSRGPQPRPLQRSRRPR</sequence>
<dbReference type="AlphaFoldDB" id="A0AAV7PKT6"/>
<comment type="caution">
    <text evidence="2">The sequence shown here is derived from an EMBL/GenBank/DDBJ whole genome shotgun (WGS) entry which is preliminary data.</text>
</comment>
<gene>
    <name evidence="2" type="ORF">NDU88_007090</name>
</gene>
<protein>
    <submittedName>
        <fullName evidence="2">Uncharacterized protein</fullName>
    </submittedName>
</protein>